<sequence length="519" mass="58407">MRSSSSSPSSSSSSGRINIAASAQRLDVDNRIALRYYFRIADNVLKQANIFRAENNIVDLYVMLLRFSSLVSETIPRHRDYRASLQNKKALLKTQFLNALTELEQLKPKVRQILDDSNRKQANQMNNRGYRNQSNSLEWTPVRKQTLTNYDMKVVSRPASQLSNYRSTTIQTPLQSSPVDEQFRKLSLSMVRPKEETLSRHSILGPNGLNGHWQPPRSDKGVQYPSNIDFTPVEIPSRLLPSVEDKPAFKDSTDLEKETSSLDSNLGVDDGNKVPQTEEEPLMISFETTETTVQADIIRQPSPPPVLAEVQDLIPGVSHEHNDLKCGLDKPASDNYICSESPLQLHISTALMNTFLKLAKANTDRNLETCGILAGSLKNRKFYITALIIPKQESTSDSCQATNEEEIFEVQDKQSLFPLGWIHTHPSQSCFMSSIDLHTHYSYQIMLPESVAIVMAPKDGSRTHGIFRLTTPGGMSVIRNCQQRGFHPHNQPSDGGPIYKACTDVYMNPDLKFDIIDLR</sequence>
<dbReference type="eggNOG" id="KOG2880">
    <property type="taxonomic scope" value="Eukaryota"/>
</dbReference>
<name>A0A059D0Z7_EUCGR</name>
<dbReference type="InterPro" id="IPR000555">
    <property type="entry name" value="JAMM/MPN+_dom"/>
</dbReference>
<dbReference type="CDD" id="cd08066">
    <property type="entry name" value="MPN_AMSH_like"/>
    <property type="match status" value="1"/>
</dbReference>
<evidence type="ECO:0000256" key="8">
    <source>
        <dbReference type="ARBA" id="ARBA00022786"/>
    </source>
</evidence>
<dbReference type="GO" id="GO:0032511">
    <property type="term" value="P:late endosome to vacuole transport via multivesicular body sorting pathway"/>
    <property type="evidence" value="ECO:0000318"/>
    <property type="project" value="GO_Central"/>
</dbReference>
<keyword evidence="8" id="KW-0833">Ubl conjugation pathway</keyword>
<dbReference type="FunFam" id="3.40.140.10:FF:000024">
    <property type="entry name" value="AMSH-like ubiquitin thioesterase 3"/>
    <property type="match status" value="1"/>
</dbReference>
<comment type="cofactor">
    <cofactor evidence="1">
        <name>Zn(2+)</name>
        <dbReference type="ChEBI" id="CHEBI:29105"/>
    </cofactor>
</comment>
<dbReference type="MEROPS" id="M67.A04"/>
<evidence type="ECO:0000313" key="15">
    <source>
        <dbReference type="EMBL" id="KCW83880.1"/>
    </source>
</evidence>
<dbReference type="GO" id="GO:0140492">
    <property type="term" value="F:metal-dependent deubiquitinase activity"/>
    <property type="evidence" value="ECO:0007669"/>
    <property type="project" value="InterPro"/>
</dbReference>
<evidence type="ECO:0000256" key="13">
    <source>
        <dbReference type="SAM" id="MobiDB-lite"/>
    </source>
</evidence>
<dbReference type="OrthoDB" id="3640at2759"/>
<dbReference type="FunCoup" id="A0A059D0Z7">
    <property type="interactions" value="2807"/>
</dbReference>
<dbReference type="FunFam" id="1.20.58.80:FF:000020">
    <property type="entry name" value="AMSH-like ubiquitin thioesterase 3"/>
    <property type="match status" value="1"/>
</dbReference>
<dbReference type="Gramene" id="KCW83880">
    <property type="protein sequence ID" value="KCW83880"/>
    <property type="gene ID" value="EUGRSUZ_B00736"/>
</dbReference>
<reference evidence="15" key="1">
    <citation type="submission" date="2013-07" db="EMBL/GenBank/DDBJ databases">
        <title>The genome of Eucalyptus grandis.</title>
        <authorList>
            <person name="Schmutz J."/>
            <person name="Hayes R."/>
            <person name="Myburg A."/>
            <person name="Tuskan G."/>
            <person name="Grattapaglia D."/>
            <person name="Rokhsar D.S."/>
        </authorList>
    </citation>
    <scope>NUCLEOTIDE SEQUENCE</scope>
    <source>
        <tissue evidence="15">Leaf extractions</tissue>
    </source>
</reference>
<evidence type="ECO:0000256" key="9">
    <source>
        <dbReference type="ARBA" id="ARBA00022801"/>
    </source>
</evidence>
<dbReference type="GO" id="GO:0016020">
    <property type="term" value="C:membrane"/>
    <property type="evidence" value="ECO:0000318"/>
    <property type="project" value="GO_Central"/>
</dbReference>
<dbReference type="GO" id="GO:0101005">
    <property type="term" value="F:deubiquitinase activity"/>
    <property type="evidence" value="ECO:0000318"/>
    <property type="project" value="GO_Central"/>
</dbReference>
<dbReference type="Pfam" id="PF08969">
    <property type="entry name" value="USP8_dimer"/>
    <property type="match status" value="1"/>
</dbReference>
<feature type="region of interest" description="Disordered" evidence="13">
    <location>
        <begin position="239"/>
        <end position="278"/>
    </location>
</feature>
<dbReference type="GO" id="GO:0005768">
    <property type="term" value="C:endosome"/>
    <property type="evidence" value="ECO:0000318"/>
    <property type="project" value="GO_Central"/>
</dbReference>
<feature type="domain" description="MPN" evidence="14">
    <location>
        <begin position="344"/>
        <end position="473"/>
    </location>
</feature>
<proteinExistence type="inferred from homology"/>
<evidence type="ECO:0000256" key="12">
    <source>
        <dbReference type="ARBA" id="ARBA00023136"/>
    </source>
</evidence>
<comment type="similarity">
    <text evidence="4">Belongs to the peptidase M67C family.</text>
</comment>
<gene>
    <name evidence="15" type="ORF">EUGRSUZ_B00736</name>
</gene>
<evidence type="ECO:0000256" key="10">
    <source>
        <dbReference type="ARBA" id="ARBA00022833"/>
    </source>
</evidence>
<keyword evidence="12" id="KW-0472">Membrane</keyword>
<evidence type="ECO:0000256" key="6">
    <source>
        <dbReference type="ARBA" id="ARBA00022670"/>
    </source>
</evidence>
<keyword evidence="10" id="KW-0862">Zinc</keyword>
<dbReference type="InterPro" id="IPR015063">
    <property type="entry name" value="USP8_dimer"/>
</dbReference>
<evidence type="ECO:0000256" key="5">
    <source>
        <dbReference type="ARBA" id="ARBA00022490"/>
    </source>
</evidence>
<dbReference type="SUPFAM" id="SSF102712">
    <property type="entry name" value="JAB1/MPN domain"/>
    <property type="match status" value="1"/>
</dbReference>
<evidence type="ECO:0000256" key="2">
    <source>
        <dbReference type="ARBA" id="ARBA00004170"/>
    </source>
</evidence>
<dbReference type="InterPro" id="IPR037518">
    <property type="entry name" value="MPN"/>
</dbReference>
<keyword evidence="5" id="KW-0963">Cytoplasm</keyword>
<dbReference type="Gene3D" id="3.40.140.10">
    <property type="entry name" value="Cytidine Deaminase, domain 2"/>
    <property type="match status" value="1"/>
</dbReference>
<keyword evidence="7" id="KW-0479">Metal-binding</keyword>
<dbReference type="GO" id="GO:0006508">
    <property type="term" value="P:proteolysis"/>
    <property type="evidence" value="ECO:0007669"/>
    <property type="project" value="UniProtKB-KW"/>
</dbReference>
<keyword evidence="9" id="KW-0378">Hydrolase</keyword>
<keyword evidence="11" id="KW-0482">Metalloprotease</keyword>
<accession>A0A059D0Z7</accession>
<protein>
    <recommendedName>
        <fullName evidence="14">MPN domain-containing protein</fullName>
    </recommendedName>
</protein>
<dbReference type="PANTHER" id="PTHR12947:SF19">
    <property type="entry name" value="AMSH-LIKE UBIQUITIN THIOESTERASE 1"/>
    <property type="match status" value="1"/>
</dbReference>
<dbReference type="EMBL" id="KK198754">
    <property type="protein sequence ID" value="KCW83880.1"/>
    <property type="molecule type" value="Genomic_DNA"/>
</dbReference>
<evidence type="ECO:0000256" key="11">
    <source>
        <dbReference type="ARBA" id="ARBA00023049"/>
    </source>
</evidence>
<dbReference type="PANTHER" id="PTHR12947">
    <property type="entry name" value="AMSH-LIKE PROTEASE"/>
    <property type="match status" value="1"/>
</dbReference>
<evidence type="ECO:0000256" key="7">
    <source>
        <dbReference type="ARBA" id="ARBA00022723"/>
    </source>
</evidence>
<dbReference type="GO" id="GO:0070536">
    <property type="term" value="P:protein K63-linked deubiquitination"/>
    <property type="evidence" value="ECO:0007669"/>
    <property type="project" value="InterPro"/>
</dbReference>
<evidence type="ECO:0000256" key="4">
    <source>
        <dbReference type="ARBA" id="ARBA00010981"/>
    </source>
</evidence>
<organism evidence="15">
    <name type="scientific">Eucalyptus grandis</name>
    <name type="common">Flooded gum</name>
    <dbReference type="NCBI Taxonomy" id="71139"/>
    <lineage>
        <taxon>Eukaryota</taxon>
        <taxon>Viridiplantae</taxon>
        <taxon>Streptophyta</taxon>
        <taxon>Embryophyta</taxon>
        <taxon>Tracheophyta</taxon>
        <taxon>Spermatophyta</taxon>
        <taxon>Magnoliopsida</taxon>
        <taxon>eudicotyledons</taxon>
        <taxon>Gunneridae</taxon>
        <taxon>Pentapetalae</taxon>
        <taxon>rosids</taxon>
        <taxon>malvids</taxon>
        <taxon>Myrtales</taxon>
        <taxon>Myrtaceae</taxon>
        <taxon>Myrtoideae</taxon>
        <taxon>Eucalypteae</taxon>
        <taxon>Eucalyptus</taxon>
    </lineage>
</organism>
<evidence type="ECO:0000256" key="1">
    <source>
        <dbReference type="ARBA" id="ARBA00001947"/>
    </source>
</evidence>
<keyword evidence="6" id="KW-0645">Protease</keyword>
<dbReference type="SMART" id="SM00232">
    <property type="entry name" value="JAB_MPN"/>
    <property type="match status" value="1"/>
</dbReference>
<comment type="subcellular location">
    <subcellularLocation>
        <location evidence="3">Cytoplasm</location>
    </subcellularLocation>
    <subcellularLocation>
        <location evidence="2">Membrane</location>
        <topology evidence="2">Peripheral membrane protein</topology>
    </subcellularLocation>
</comment>
<dbReference type="AlphaFoldDB" id="A0A059D0Z7"/>
<dbReference type="GO" id="GO:0061578">
    <property type="term" value="F:K63-linked deubiquitinase activity"/>
    <property type="evidence" value="ECO:0007669"/>
    <property type="project" value="InterPro"/>
</dbReference>
<dbReference type="STRING" id="71139.A0A059D0Z7"/>
<dbReference type="Gene3D" id="1.20.58.80">
    <property type="entry name" value="Phosphotransferase system, lactose/cellobiose-type IIA subunit"/>
    <property type="match status" value="1"/>
</dbReference>
<feature type="region of interest" description="Disordered" evidence="13">
    <location>
        <begin position="197"/>
        <end position="221"/>
    </location>
</feature>
<dbReference type="InParanoid" id="A0A059D0Z7"/>
<dbReference type="SUPFAM" id="SSF140856">
    <property type="entry name" value="USP8 N-terminal domain-like"/>
    <property type="match status" value="1"/>
</dbReference>
<dbReference type="Pfam" id="PF01398">
    <property type="entry name" value="JAB"/>
    <property type="match status" value="1"/>
</dbReference>
<dbReference type="GO" id="GO:0046872">
    <property type="term" value="F:metal ion binding"/>
    <property type="evidence" value="ECO:0007669"/>
    <property type="project" value="UniProtKB-KW"/>
</dbReference>
<feature type="compositionally biased region" description="Basic and acidic residues" evidence="13">
    <location>
        <begin position="243"/>
        <end position="260"/>
    </location>
</feature>
<evidence type="ECO:0000256" key="3">
    <source>
        <dbReference type="ARBA" id="ARBA00004496"/>
    </source>
</evidence>
<dbReference type="OMA" id="GLHGQWQ"/>
<evidence type="ECO:0000259" key="14">
    <source>
        <dbReference type="PROSITE" id="PS50249"/>
    </source>
</evidence>
<dbReference type="InterPro" id="IPR044098">
    <property type="entry name" value="STAMBP/STALP-like_MPN"/>
</dbReference>
<dbReference type="PROSITE" id="PS50249">
    <property type="entry name" value="MPN"/>
    <property type="match status" value="1"/>
</dbReference>